<dbReference type="PANTHER" id="PTHR30469:SF33">
    <property type="entry name" value="SLR1207 PROTEIN"/>
    <property type="match status" value="1"/>
</dbReference>
<accession>A0ABU1Y8J9</accession>
<reference evidence="3 4" key="1">
    <citation type="submission" date="2023-07" db="EMBL/GenBank/DDBJ databases">
        <title>Sorghum-associated microbial communities from plants grown in Nebraska, USA.</title>
        <authorList>
            <person name="Schachtman D."/>
        </authorList>
    </citation>
    <scope>NUCLEOTIDE SEQUENCE [LARGE SCALE GENOMIC DNA]</scope>
    <source>
        <strain evidence="3 4">4129</strain>
    </source>
</reference>
<dbReference type="PANTHER" id="PTHR30469">
    <property type="entry name" value="MULTIDRUG RESISTANCE PROTEIN MDTA"/>
    <property type="match status" value="1"/>
</dbReference>
<dbReference type="NCBIfam" id="TIGR01730">
    <property type="entry name" value="RND_mfp"/>
    <property type="match status" value="1"/>
</dbReference>
<protein>
    <submittedName>
        <fullName evidence="3">HlyD family secretion protein</fullName>
    </submittedName>
</protein>
<dbReference type="InterPro" id="IPR058627">
    <property type="entry name" value="MdtA-like_C"/>
</dbReference>
<evidence type="ECO:0000313" key="4">
    <source>
        <dbReference type="Proteomes" id="UP001269081"/>
    </source>
</evidence>
<feature type="domain" description="Multidrug resistance protein MdtA-like C-terminal permuted SH3" evidence="2">
    <location>
        <begin position="238"/>
        <end position="280"/>
    </location>
</feature>
<comment type="caution">
    <text evidence="3">The sequence shown here is derived from an EMBL/GenBank/DDBJ whole genome shotgun (WGS) entry which is preliminary data.</text>
</comment>
<comment type="similarity">
    <text evidence="1">Belongs to the membrane fusion protein (MFP) (TC 8.A.1) family.</text>
</comment>
<name>A0ABU1Y8J9_9FLAO</name>
<gene>
    <name evidence="3" type="ORF">J2W48_002503</name>
</gene>
<keyword evidence="4" id="KW-1185">Reference proteome</keyword>
<proteinExistence type="inferred from homology"/>
<evidence type="ECO:0000259" key="2">
    <source>
        <dbReference type="Pfam" id="PF25967"/>
    </source>
</evidence>
<evidence type="ECO:0000256" key="1">
    <source>
        <dbReference type="ARBA" id="ARBA00009477"/>
    </source>
</evidence>
<dbReference type="Gene3D" id="2.40.30.170">
    <property type="match status" value="1"/>
</dbReference>
<dbReference type="Pfam" id="PF25967">
    <property type="entry name" value="RND-MFP_C"/>
    <property type="match status" value="1"/>
</dbReference>
<dbReference type="EMBL" id="JAVDWQ010000007">
    <property type="protein sequence ID" value="MDR7210562.1"/>
    <property type="molecule type" value="Genomic_DNA"/>
</dbReference>
<sequence>MDKVFVEIGDKVNIGDKIAQVKLVPDASKLESAKSNLISTEINFENQQKNFERNKKLFDKQIIAPAEFENHKKGYELSKEQYLSAKNQLMLIEEGFVKNTTISNVVRATAAGTIIDLPLKEGSSITERNNFNDGTTIAIVARLDTFVFKGNVNETDMIYLHQGMKLMLSFNAYKNQIREAIVNKISSKGFSEQGVMKYYVEAKFDLKNDSLVIRSGYTANAEMILKRKQNVLAIKEKFLQFQNDSTYVTVINKENKEEKRLLTTGLSDGFNIEILKGLKKNEKFKTIND</sequence>
<dbReference type="Gene3D" id="6.20.50.140">
    <property type="match status" value="1"/>
</dbReference>
<organism evidence="3 4">
    <name type="scientific">Flavobacterium piscis</name>
    <dbReference type="NCBI Taxonomy" id="1114874"/>
    <lineage>
        <taxon>Bacteria</taxon>
        <taxon>Pseudomonadati</taxon>
        <taxon>Bacteroidota</taxon>
        <taxon>Flavobacteriia</taxon>
        <taxon>Flavobacteriales</taxon>
        <taxon>Flavobacteriaceae</taxon>
        <taxon>Flavobacterium</taxon>
    </lineage>
</organism>
<evidence type="ECO:0000313" key="3">
    <source>
        <dbReference type="EMBL" id="MDR7210562.1"/>
    </source>
</evidence>
<dbReference type="SUPFAM" id="SSF111369">
    <property type="entry name" value="HlyD-like secretion proteins"/>
    <property type="match status" value="1"/>
</dbReference>
<dbReference type="Gene3D" id="1.10.287.470">
    <property type="entry name" value="Helix hairpin bin"/>
    <property type="match status" value="1"/>
</dbReference>
<dbReference type="Proteomes" id="UP001269081">
    <property type="component" value="Unassembled WGS sequence"/>
</dbReference>
<dbReference type="InterPro" id="IPR006143">
    <property type="entry name" value="RND_pump_MFP"/>
</dbReference>